<protein>
    <submittedName>
        <fullName evidence="1">Transposase</fullName>
    </submittedName>
</protein>
<accession>A0A412G463</accession>
<dbReference type="EMBL" id="QRUP01000004">
    <property type="protein sequence ID" value="RGR75463.1"/>
    <property type="molecule type" value="Genomic_DNA"/>
</dbReference>
<organism evidence="1 2">
    <name type="scientific">Holdemania filiformis</name>
    <dbReference type="NCBI Taxonomy" id="61171"/>
    <lineage>
        <taxon>Bacteria</taxon>
        <taxon>Bacillati</taxon>
        <taxon>Bacillota</taxon>
        <taxon>Erysipelotrichia</taxon>
        <taxon>Erysipelotrichales</taxon>
        <taxon>Erysipelotrichaceae</taxon>
        <taxon>Holdemania</taxon>
    </lineage>
</organism>
<sequence length="46" mass="5071">EGYGVVQVNPAYTSQIGKEKYSRKMGCTVHMAASFVIGRRGMGYQN</sequence>
<keyword evidence="2" id="KW-1185">Reference proteome</keyword>
<evidence type="ECO:0000313" key="2">
    <source>
        <dbReference type="Proteomes" id="UP000284178"/>
    </source>
</evidence>
<dbReference type="AlphaFoldDB" id="A0A412G463"/>
<feature type="non-terminal residue" evidence="1">
    <location>
        <position position="1"/>
    </location>
</feature>
<proteinExistence type="predicted"/>
<gene>
    <name evidence="1" type="ORF">DWY25_04290</name>
</gene>
<name>A0A412G463_9FIRM</name>
<reference evidence="1 2" key="1">
    <citation type="submission" date="2018-08" db="EMBL/GenBank/DDBJ databases">
        <title>A genome reference for cultivated species of the human gut microbiota.</title>
        <authorList>
            <person name="Zou Y."/>
            <person name="Xue W."/>
            <person name="Luo G."/>
        </authorList>
    </citation>
    <scope>NUCLEOTIDE SEQUENCE [LARGE SCALE GENOMIC DNA]</scope>
    <source>
        <strain evidence="1 2">AF24-29</strain>
    </source>
</reference>
<evidence type="ECO:0000313" key="1">
    <source>
        <dbReference type="EMBL" id="RGR75463.1"/>
    </source>
</evidence>
<comment type="caution">
    <text evidence="1">The sequence shown here is derived from an EMBL/GenBank/DDBJ whole genome shotgun (WGS) entry which is preliminary data.</text>
</comment>
<dbReference type="Proteomes" id="UP000284178">
    <property type="component" value="Unassembled WGS sequence"/>
</dbReference>